<dbReference type="GO" id="GO:0016746">
    <property type="term" value="F:acyltransferase activity"/>
    <property type="evidence" value="ECO:0007669"/>
    <property type="project" value="InterPro"/>
</dbReference>
<evidence type="ECO:0000259" key="2">
    <source>
        <dbReference type="Pfam" id="PF23359"/>
    </source>
</evidence>
<dbReference type="Pfam" id="PF23359">
    <property type="entry name" value="Lsr2_DNA-bd"/>
    <property type="match status" value="1"/>
</dbReference>
<evidence type="ECO:0000313" key="3">
    <source>
        <dbReference type="EMBL" id="CAB4916265.1"/>
    </source>
</evidence>
<dbReference type="Gene3D" id="4.10.320.10">
    <property type="entry name" value="E3-binding domain"/>
    <property type="match status" value="1"/>
</dbReference>
<evidence type="ECO:0000256" key="1">
    <source>
        <dbReference type="ARBA" id="ARBA00023125"/>
    </source>
</evidence>
<protein>
    <submittedName>
        <fullName evidence="3">Unannotated protein</fullName>
    </submittedName>
</protein>
<accession>A0A6J7HIC9</accession>
<dbReference type="AlphaFoldDB" id="A0A6J7HIC9"/>
<dbReference type="InterPro" id="IPR055370">
    <property type="entry name" value="Lsr2_DNA-bd"/>
</dbReference>
<dbReference type="GO" id="GO:0003677">
    <property type="term" value="F:DNA binding"/>
    <property type="evidence" value="ECO:0007669"/>
    <property type="project" value="UniProtKB-KW"/>
</dbReference>
<sequence length="47" mass="5135">MAESAPSTRRGPEQTRAIREWANANGYTVNSRGRIPAEVVEAYDAAN</sequence>
<dbReference type="EMBL" id="CAFBLX010000319">
    <property type="protein sequence ID" value="CAB4916265.1"/>
    <property type="molecule type" value="Genomic_DNA"/>
</dbReference>
<dbReference type="InterPro" id="IPR036625">
    <property type="entry name" value="E3-bd_dom_sf"/>
</dbReference>
<organism evidence="3">
    <name type="scientific">freshwater metagenome</name>
    <dbReference type="NCBI Taxonomy" id="449393"/>
    <lineage>
        <taxon>unclassified sequences</taxon>
        <taxon>metagenomes</taxon>
        <taxon>ecological metagenomes</taxon>
    </lineage>
</organism>
<proteinExistence type="predicted"/>
<keyword evidence="1" id="KW-0238">DNA-binding</keyword>
<feature type="domain" description="Lsr2 DNA-binding" evidence="2">
    <location>
        <begin position="11"/>
        <end position="46"/>
    </location>
</feature>
<name>A0A6J7HIC9_9ZZZZ</name>
<gene>
    <name evidence="3" type="ORF">UFOPK3472_03337</name>
</gene>
<reference evidence="3" key="1">
    <citation type="submission" date="2020-05" db="EMBL/GenBank/DDBJ databases">
        <authorList>
            <person name="Chiriac C."/>
            <person name="Salcher M."/>
            <person name="Ghai R."/>
            <person name="Kavagutti S V."/>
        </authorList>
    </citation>
    <scope>NUCLEOTIDE SEQUENCE</scope>
</reference>